<proteinExistence type="predicted"/>
<keyword evidence="2" id="KW-1015">Disulfide bond</keyword>
<keyword evidence="6" id="KW-1185">Reference proteome</keyword>
<sequence>MNQVTYVLIVVSLALCHSAQAAPRQCTIGDFAYGGSEILVSGMHNSKNSWEECQVSCQAITACTNWSWFSPDVDGTSQSYCTLHFSGSQGLPLPGVISGPRTC</sequence>
<protein>
    <recommendedName>
        <fullName evidence="4">Apple domain-containing protein</fullName>
    </recommendedName>
</protein>
<feature type="domain" description="Apple" evidence="4">
    <location>
        <begin position="26"/>
        <end position="103"/>
    </location>
</feature>
<feature type="chain" id="PRO_5022125958" description="Apple domain-containing protein" evidence="3">
    <location>
        <begin position="22"/>
        <end position="103"/>
    </location>
</feature>
<dbReference type="InterPro" id="IPR000177">
    <property type="entry name" value="Apple"/>
</dbReference>
<evidence type="ECO:0000259" key="4">
    <source>
        <dbReference type="SMART" id="SM00223"/>
    </source>
</evidence>
<evidence type="ECO:0000256" key="1">
    <source>
        <dbReference type="ARBA" id="ARBA00022737"/>
    </source>
</evidence>
<dbReference type="EMBL" id="VCGU01000003">
    <property type="protein sequence ID" value="TRY78794.1"/>
    <property type="molecule type" value="Genomic_DNA"/>
</dbReference>
<dbReference type="SMART" id="SM00223">
    <property type="entry name" value="APPLE"/>
    <property type="match status" value="1"/>
</dbReference>
<accession>A0A553PM83</accession>
<dbReference type="AlphaFoldDB" id="A0A553PM83"/>
<dbReference type="SUPFAM" id="SSF57414">
    <property type="entry name" value="Hairpin loop containing domain-like"/>
    <property type="match status" value="1"/>
</dbReference>
<organism evidence="5 6">
    <name type="scientific">Tigriopus californicus</name>
    <name type="common">Marine copepod</name>
    <dbReference type="NCBI Taxonomy" id="6832"/>
    <lineage>
        <taxon>Eukaryota</taxon>
        <taxon>Metazoa</taxon>
        <taxon>Ecdysozoa</taxon>
        <taxon>Arthropoda</taxon>
        <taxon>Crustacea</taxon>
        <taxon>Multicrustacea</taxon>
        <taxon>Hexanauplia</taxon>
        <taxon>Copepoda</taxon>
        <taxon>Harpacticoida</taxon>
        <taxon>Harpacticidae</taxon>
        <taxon>Tigriopus</taxon>
    </lineage>
</organism>
<name>A0A553PM83_TIGCA</name>
<evidence type="ECO:0000313" key="6">
    <source>
        <dbReference type="Proteomes" id="UP000318571"/>
    </source>
</evidence>
<comment type="caution">
    <text evidence="5">The sequence shown here is derived from an EMBL/GenBank/DDBJ whole genome shotgun (WGS) entry which is preliminary data.</text>
</comment>
<evidence type="ECO:0000256" key="2">
    <source>
        <dbReference type="ARBA" id="ARBA00023157"/>
    </source>
</evidence>
<keyword evidence="3" id="KW-0732">Signal</keyword>
<dbReference type="Gene3D" id="3.50.4.10">
    <property type="entry name" value="Hepatocyte Growth Factor"/>
    <property type="match status" value="1"/>
</dbReference>
<gene>
    <name evidence="5" type="ORF">TCAL_15328</name>
</gene>
<dbReference type="Proteomes" id="UP000318571">
    <property type="component" value="Chromosome 11"/>
</dbReference>
<keyword evidence="1" id="KW-0677">Repeat</keyword>
<evidence type="ECO:0000256" key="3">
    <source>
        <dbReference type="SAM" id="SignalP"/>
    </source>
</evidence>
<dbReference type="GO" id="GO:0005576">
    <property type="term" value="C:extracellular region"/>
    <property type="evidence" value="ECO:0007669"/>
    <property type="project" value="InterPro"/>
</dbReference>
<reference evidence="5 6" key="1">
    <citation type="journal article" date="2018" name="Nat. Ecol. Evol.">
        <title>Genomic signatures of mitonuclear coevolution across populations of Tigriopus californicus.</title>
        <authorList>
            <person name="Barreto F.S."/>
            <person name="Watson E.T."/>
            <person name="Lima T.G."/>
            <person name="Willett C.S."/>
            <person name="Edmands S."/>
            <person name="Li W."/>
            <person name="Burton R.S."/>
        </authorList>
    </citation>
    <scope>NUCLEOTIDE SEQUENCE [LARGE SCALE GENOMIC DNA]</scope>
    <source>
        <strain evidence="5 6">San Diego</strain>
    </source>
</reference>
<feature type="signal peptide" evidence="3">
    <location>
        <begin position="1"/>
        <end position="21"/>
    </location>
</feature>
<evidence type="ECO:0000313" key="5">
    <source>
        <dbReference type="EMBL" id="TRY78794.1"/>
    </source>
</evidence>
<dbReference type="GO" id="GO:0006508">
    <property type="term" value="P:proteolysis"/>
    <property type="evidence" value="ECO:0007669"/>
    <property type="project" value="InterPro"/>
</dbReference>